<evidence type="ECO:0000313" key="3">
    <source>
        <dbReference type="Proteomes" id="UP000787672"/>
    </source>
</evidence>
<reference evidence="2 3" key="1">
    <citation type="submission" date="2021-06" db="EMBL/GenBank/DDBJ databases">
        <authorList>
            <person name="Sun Q."/>
            <person name="Li D."/>
        </authorList>
    </citation>
    <scope>NUCLEOTIDE SEQUENCE [LARGE SCALE GENOMIC DNA]</scope>
    <source>
        <strain evidence="2 3">MSJ-2</strain>
    </source>
</reference>
<proteinExistence type="predicted"/>
<dbReference type="Proteomes" id="UP000787672">
    <property type="component" value="Unassembled WGS sequence"/>
</dbReference>
<accession>A0ABS6FBR5</accession>
<protein>
    <submittedName>
        <fullName evidence="2">Uncharacterized protein</fullName>
    </submittedName>
</protein>
<dbReference type="EMBL" id="JAHLQN010000001">
    <property type="protein sequence ID" value="MBU5626522.1"/>
    <property type="molecule type" value="Genomic_DNA"/>
</dbReference>
<sequence>MNRLTMWHDGCHAICTDDDCSSERCPFADAPCERVQDVIDRLAAYEDAIPFADLPRAAELVKAEKEGRCKIPSCGETVFVLTDSCWWTANLKVEEIIECRVKTHRLTKKGEVKFSVDGIWKSGHPYKASFGATSIGKTVFLTRAEAEAALGGGENG</sequence>
<evidence type="ECO:0000313" key="2">
    <source>
        <dbReference type="EMBL" id="MBU5627724.1"/>
    </source>
</evidence>
<organism evidence="2 3">
    <name type="scientific">Dysosmobacter acutus</name>
    <dbReference type="NCBI Taxonomy" id="2841504"/>
    <lineage>
        <taxon>Bacteria</taxon>
        <taxon>Bacillati</taxon>
        <taxon>Bacillota</taxon>
        <taxon>Clostridia</taxon>
        <taxon>Eubacteriales</taxon>
        <taxon>Oscillospiraceae</taxon>
        <taxon>Dysosmobacter</taxon>
    </lineage>
</organism>
<keyword evidence="3" id="KW-1185">Reference proteome</keyword>
<dbReference type="RefSeq" id="WP_216632003.1">
    <property type="nucleotide sequence ID" value="NZ_JAHLQN010000001.1"/>
</dbReference>
<dbReference type="EMBL" id="JAHLQN010000001">
    <property type="protein sequence ID" value="MBU5627724.1"/>
    <property type="molecule type" value="Genomic_DNA"/>
</dbReference>
<evidence type="ECO:0000313" key="1">
    <source>
        <dbReference type="EMBL" id="MBU5626522.1"/>
    </source>
</evidence>
<gene>
    <name evidence="1" type="ORF">KQI82_06260</name>
    <name evidence="2" type="ORF">KQI82_12470</name>
</gene>
<name>A0ABS6FBR5_9FIRM</name>
<comment type="caution">
    <text evidence="2">The sequence shown here is derived from an EMBL/GenBank/DDBJ whole genome shotgun (WGS) entry which is preliminary data.</text>
</comment>